<dbReference type="AlphaFoldDB" id="A0AAV3YLB5"/>
<evidence type="ECO:0000313" key="2">
    <source>
        <dbReference type="Proteomes" id="UP000735302"/>
    </source>
</evidence>
<accession>A0AAV3YLB5</accession>
<name>A0AAV3YLB5_9GAST</name>
<evidence type="ECO:0000313" key="1">
    <source>
        <dbReference type="EMBL" id="GFN83312.1"/>
    </source>
</evidence>
<dbReference type="Proteomes" id="UP000735302">
    <property type="component" value="Unassembled WGS sequence"/>
</dbReference>
<dbReference type="EMBL" id="BLXT01001137">
    <property type="protein sequence ID" value="GFN83312.1"/>
    <property type="molecule type" value="Genomic_DNA"/>
</dbReference>
<sequence length="111" mass="13087">MEYRSKRPHPPVCQGRLAKCFQFVNKASRYRARAKAARCKLFNHIDSGVYKRDRPVQSIGMWDIGRATDFRYSSIATLSMHSHSVRRLMVPSREDFKQTLPGYFCFLYKYT</sequence>
<proteinExistence type="predicted"/>
<keyword evidence="2" id="KW-1185">Reference proteome</keyword>
<reference evidence="1 2" key="1">
    <citation type="journal article" date="2021" name="Elife">
        <title>Chloroplast acquisition without the gene transfer in kleptoplastic sea slugs, Plakobranchus ocellatus.</title>
        <authorList>
            <person name="Maeda T."/>
            <person name="Takahashi S."/>
            <person name="Yoshida T."/>
            <person name="Shimamura S."/>
            <person name="Takaki Y."/>
            <person name="Nagai Y."/>
            <person name="Toyoda A."/>
            <person name="Suzuki Y."/>
            <person name="Arimoto A."/>
            <person name="Ishii H."/>
            <person name="Satoh N."/>
            <person name="Nishiyama T."/>
            <person name="Hasebe M."/>
            <person name="Maruyama T."/>
            <person name="Minagawa J."/>
            <person name="Obokata J."/>
            <person name="Shigenobu S."/>
        </authorList>
    </citation>
    <scope>NUCLEOTIDE SEQUENCE [LARGE SCALE GENOMIC DNA]</scope>
</reference>
<organism evidence="1 2">
    <name type="scientific">Plakobranchus ocellatus</name>
    <dbReference type="NCBI Taxonomy" id="259542"/>
    <lineage>
        <taxon>Eukaryota</taxon>
        <taxon>Metazoa</taxon>
        <taxon>Spiralia</taxon>
        <taxon>Lophotrochozoa</taxon>
        <taxon>Mollusca</taxon>
        <taxon>Gastropoda</taxon>
        <taxon>Heterobranchia</taxon>
        <taxon>Euthyneura</taxon>
        <taxon>Panpulmonata</taxon>
        <taxon>Sacoglossa</taxon>
        <taxon>Placobranchoidea</taxon>
        <taxon>Plakobranchidae</taxon>
        <taxon>Plakobranchus</taxon>
    </lineage>
</organism>
<comment type="caution">
    <text evidence="1">The sequence shown here is derived from an EMBL/GenBank/DDBJ whole genome shotgun (WGS) entry which is preliminary data.</text>
</comment>
<protein>
    <submittedName>
        <fullName evidence="1">Uncharacterized protein</fullName>
    </submittedName>
</protein>
<gene>
    <name evidence="1" type="ORF">PoB_000981800</name>
</gene>